<feature type="region of interest" description="RNA binding" evidence="4">
    <location>
        <begin position="271"/>
        <end position="277"/>
    </location>
</feature>
<organism evidence="6 7">
    <name type="scientific">Puniceicoccus vermicola</name>
    <dbReference type="NCBI Taxonomy" id="388746"/>
    <lineage>
        <taxon>Bacteria</taxon>
        <taxon>Pseudomonadati</taxon>
        <taxon>Verrucomicrobiota</taxon>
        <taxon>Opitutia</taxon>
        <taxon>Puniceicoccales</taxon>
        <taxon>Puniceicoccaceae</taxon>
        <taxon>Puniceicoccus</taxon>
    </lineage>
</organism>
<evidence type="ECO:0000259" key="5">
    <source>
        <dbReference type="Pfam" id="PF01702"/>
    </source>
</evidence>
<dbReference type="Gene3D" id="3.20.20.105">
    <property type="entry name" value="Queuine tRNA-ribosyltransferase-like"/>
    <property type="match status" value="1"/>
</dbReference>
<dbReference type="EMBL" id="JACHVA010000139">
    <property type="protein sequence ID" value="MBC2604167.1"/>
    <property type="molecule type" value="Genomic_DNA"/>
</dbReference>
<evidence type="ECO:0000256" key="3">
    <source>
        <dbReference type="ARBA" id="ARBA00022694"/>
    </source>
</evidence>
<comment type="catalytic activity">
    <reaction evidence="4">
        <text>7-aminomethyl-7-carbaguanine + guanosine(34) in tRNA = 7-aminomethyl-7-carbaguanosine(34) in tRNA + guanine</text>
        <dbReference type="Rhea" id="RHEA:24104"/>
        <dbReference type="Rhea" id="RHEA-COMP:10341"/>
        <dbReference type="Rhea" id="RHEA-COMP:10342"/>
        <dbReference type="ChEBI" id="CHEBI:16235"/>
        <dbReference type="ChEBI" id="CHEBI:58703"/>
        <dbReference type="ChEBI" id="CHEBI:74269"/>
        <dbReference type="ChEBI" id="CHEBI:82833"/>
        <dbReference type="EC" id="2.4.2.29"/>
    </reaction>
</comment>
<comment type="subunit">
    <text evidence="4">Homodimer. Within each dimer, one monomer is responsible for RNA recognition and catalysis, while the other monomer binds to the replacement base PreQ1.</text>
</comment>
<keyword evidence="1 4" id="KW-0328">Glycosyltransferase</keyword>
<dbReference type="Pfam" id="PF01702">
    <property type="entry name" value="TGT"/>
    <property type="match status" value="1"/>
</dbReference>
<keyword evidence="4" id="KW-0671">Queuosine biosynthesis</keyword>
<feature type="binding site" evidence="4">
    <location>
        <position position="169"/>
    </location>
    <ligand>
        <name>substrate</name>
    </ligand>
</feature>
<comment type="function">
    <text evidence="4">Catalyzes the base-exchange of a guanine (G) residue with the queuine precursor 7-aminomethyl-7-deazaguanine (PreQ1) at position 34 (anticodon wobble position) in tRNAs with GU(N) anticodons (tRNA-Asp, -Asn, -His and -Tyr). Catalysis occurs through a double-displacement mechanism. The nucleophile active site attacks the C1' of nucleotide 34 to detach the guanine base from the RNA, forming a covalent enzyme-RNA intermediate. The proton acceptor active site deprotonates the incoming PreQ1, allowing a nucleophilic attack on the C1' of the ribose to form the product. After dissociation, two additional enzymatic reactions on the tRNA convert PreQ1 to queuine (Q), resulting in the hypermodified nucleoside queuosine (7-(((4,5-cis-dihydroxy-2-cyclopenten-1-yl)amino)methyl)-7-deazaguanosine).</text>
</comment>
<comment type="similarity">
    <text evidence="4">Belongs to the queuine tRNA-ribosyltransferase family.</text>
</comment>
<dbReference type="InterPro" id="IPR036511">
    <property type="entry name" value="TGT-like_sf"/>
</dbReference>
<feature type="active site" description="Proton acceptor" evidence="4">
    <location>
        <position position="97"/>
    </location>
</feature>
<dbReference type="NCBIfam" id="TIGR00449">
    <property type="entry name" value="tgt_general"/>
    <property type="match status" value="1"/>
</dbReference>
<feature type="active site" description="Nucleophile" evidence="4">
    <location>
        <position position="290"/>
    </location>
</feature>
<dbReference type="UniPathway" id="UPA00392"/>
<dbReference type="InterPro" id="IPR050076">
    <property type="entry name" value="ArchSynthase1/Queuine_TRR"/>
</dbReference>
<gene>
    <name evidence="4 6" type="primary">tgt</name>
    <name evidence="6" type="ORF">H5P30_20480</name>
</gene>
<evidence type="ECO:0000256" key="2">
    <source>
        <dbReference type="ARBA" id="ARBA00022679"/>
    </source>
</evidence>
<evidence type="ECO:0000313" key="7">
    <source>
        <dbReference type="Proteomes" id="UP000525652"/>
    </source>
</evidence>
<comment type="pathway">
    <text evidence="4">tRNA modification; tRNA-queuosine biosynthesis.</text>
</comment>
<feature type="binding site" evidence="4">
    <location>
        <position position="214"/>
    </location>
    <ligand>
        <name>substrate</name>
    </ligand>
</feature>
<name>A0A7X1B255_9BACT</name>
<dbReference type="PANTHER" id="PTHR46499:SF1">
    <property type="entry name" value="QUEUINE TRNA-RIBOSYLTRANSFERASE"/>
    <property type="match status" value="1"/>
</dbReference>
<dbReference type="RefSeq" id="WP_185694779.1">
    <property type="nucleotide sequence ID" value="NZ_JACHVA010000139.1"/>
</dbReference>
<reference evidence="6 7" key="1">
    <citation type="submission" date="2020-07" db="EMBL/GenBank/DDBJ databases">
        <authorList>
            <person name="Feng X."/>
        </authorList>
    </citation>
    <scope>NUCLEOTIDE SEQUENCE [LARGE SCALE GENOMIC DNA]</scope>
    <source>
        <strain evidence="6 7">JCM14086</strain>
    </source>
</reference>
<accession>A0A7X1B255</accession>
<dbReference type="GO" id="GO:0008479">
    <property type="term" value="F:tRNA-guanosine(34) queuine transglycosylase activity"/>
    <property type="evidence" value="ECO:0007669"/>
    <property type="project" value="UniProtKB-UniRule"/>
</dbReference>
<feature type="binding site" evidence="4">
    <location>
        <position position="241"/>
    </location>
    <ligand>
        <name>substrate</name>
    </ligand>
</feature>
<dbReference type="HAMAP" id="MF_00168">
    <property type="entry name" value="Q_tRNA_Tgt"/>
    <property type="match status" value="1"/>
</dbReference>
<protein>
    <recommendedName>
        <fullName evidence="4">Queuine tRNA-ribosyltransferase</fullName>
        <ecNumber evidence="4">2.4.2.29</ecNumber>
    </recommendedName>
    <alternativeName>
        <fullName evidence="4">Guanine insertion enzyme</fullName>
    </alternativeName>
    <alternativeName>
        <fullName evidence="4">tRNA-guanine transglycosylase</fullName>
    </alternativeName>
</protein>
<feature type="binding site" evidence="4">
    <location>
        <begin position="97"/>
        <end position="101"/>
    </location>
    <ligand>
        <name>substrate</name>
    </ligand>
</feature>
<dbReference type="PANTHER" id="PTHR46499">
    <property type="entry name" value="QUEUINE TRNA-RIBOSYLTRANSFERASE"/>
    <property type="match status" value="1"/>
</dbReference>
<keyword evidence="7" id="KW-1185">Reference proteome</keyword>
<dbReference type="EC" id="2.4.2.29" evidence="4"/>
<comment type="caution">
    <text evidence="4">Lacks conserved residue(s) required for the propagation of feature annotation.</text>
</comment>
<feature type="domain" description="tRNA-guanine(15) transglycosylase-like" evidence="5">
    <location>
        <begin position="18"/>
        <end position="394"/>
    </location>
</feature>
<comment type="caution">
    <text evidence="6">The sequence shown here is derived from an EMBL/GenBank/DDBJ whole genome shotgun (WGS) entry which is preliminary data.</text>
</comment>
<dbReference type="GO" id="GO:0008616">
    <property type="term" value="P:tRNA queuosine(34) biosynthetic process"/>
    <property type="evidence" value="ECO:0007669"/>
    <property type="project" value="UniProtKB-UniRule"/>
</dbReference>
<keyword evidence="2 4" id="KW-0808">Transferase</keyword>
<dbReference type="SUPFAM" id="SSF51713">
    <property type="entry name" value="tRNA-guanine transglycosylase"/>
    <property type="match status" value="1"/>
</dbReference>
<evidence type="ECO:0000256" key="4">
    <source>
        <dbReference type="HAMAP-Rule" id="MF_00168"/>
    </source>
</evidence>
<dbReference type="Proteomes" id="UP000525652">
    <property type="component" value="Unassembled WGS sequence"/>
</dbReference>
<feature type="region of interest" description="RNA binding; important for wobble base 34 recognition" evidence="4">
    <location>
        <begin position="295"/>
        <end position="299"/>
    </location>
</feature>
<dbReference type="GO" id="GO:0005737">
    <property type="term" value="C:cytoplasm"/>
    <property type="evidence" value="ECO:0007669"/>
    <property type="project" value="TreeGrafter"/>
</dbReference>
<evidence type="ECO:0000313" key="6">
    <source>
        <dbReference type="EMBL" id="MBC2604167.1"/>
    </source>
</evidence>
<proteinExistence type="inferred from homology"/>
<sequence>MSADSQFSFDIQQSDAQTAARTGLLRTPHGTIETPNFIFCATKAAIKGVTTDQLREAGADIILSNTYHLLLQPGPDIVAAHGGLHKMMDWDGPMLTDSGGFQIFSIGHGWIADEIKGRRRIGAQGPGVKLSEEGARFHSYVNGEKILLTPESSIQTQRKLGADLIVVLDECTPFHVEREYTARSMQMSHRWAVRSREEFERGDDGTQALYGIVQGGVYEDLRRESAQFVAEQPFFGQAIGGSLGSDKAQMREVTGWARRHLRDDRPTHLLGIGGLRDLWEGAAMGIDTFDCVHPTRLARHGGALCRPWENDGKEHINIKNSRFREDLSPLDDRLIAPASRNYSRAYLHHLFKAGELLGGQLLAIHNIAFMTWMASEIRRSIREGTFAEEYRRWTGKS</sequence>
<dbReference type="AlphaFoldDB" id="A0A7X1B255"/>
<dbReference type="InterPro" id="IPR002616">
    <property type="entry name" value="tRNA_ribo_trans-like"/>
</dbReference>
<keyword evidence="3 4" id="KW-0819">tRNA processing</keyword>
<dbReference type="NCBIfam" id="TIGR00430">
    <property type="entry name" value="Q_tRNA_tgt"/>
    <property type="match status" value="1"/>
</dbReference>
<dbReference type="InterPro" id="IPR004803">
    <property type="entry name" value="TGT"/>
</dbReference>
<evidence type="ECO:0000256" key="1">
    <source>
        <dbReference type="ARBA" id="ARBA00022676"/>
    </source>
</evidence>